<accession>A0A8T1ARW4</accession>
<reference evidence="2" key="1">
    <citation type="submission" date="2018-10" db="EMBL/GenBank/DDBJ databases">
        <title>Effector identification in a new, highly contiguous assembly of the strawberry crown rot pathogen Phytophthora cactorum.</title>
        <authorList>
            <person name="Armitage A.D."/>
            <person name="Nellist C.F."/>
            <person name="Bates H."/>
            <person name="Vickerstaff R.J."/>
            <person name="Harrison R.J."/>
        </authorList>
    </citation>
    <scope>NUCLEOTIDE SEQUENCE</scope>
    <source>
        <strain evidence="2">4032</strain>
    </source>
</reference>
<evidence type="ECO:0000256" key="1">
    <source>
        <dbReference type="SAM" id="MobiDB-lite"/>
    </source>
</evidence>
<dbReference type="EMBL" id="RCMI01001203">
    <property type="protein sequence ID" value="KAG2888642.1"/>
    <property type="molecule type" value="Genomic_DNA"/>
</dbReference>
<protein>
    <submittedName>
        <fullName evidence="2">Uncharacterized protein</fullName>
    </submittedName>
</protein>
<feature type="region of interest" description="Disordered" evidence="1">
    <location>
        <begin position="93"/>
        <end position="147"/>
    </location>
</feature>
<dbReference type="Proteomes" id="UP000774804">
    <property type="component" value="Unassembled WGS sequence"/>
</dbReference>
<organism evidence="2 3">
    <name type="scientific">Phytophthora cactorum</name>
    <dbReference type="NCBI Taxonomy" id="29920"/>
    <lineage>
        <taxon>Eukaryota</taxon>
        <taxon>Sar</taxon>
        <taxon>Stramenopiles</taxon>
        <taxon>Oomycota</taxon>
        <taxon>Peronosporomycetes</taxon>
        <taxon>Peronosporales</taxon>
        <taxon>Peronosporaceae</taxon>
        <taxon>Phytophthora</taxon>
    </lineage>
</organism>
<evidence type="ECO:0000313" key="2">
    <source>
        <dbReference type="EMBL" id="KAG2888642.1"/>
    </source>
</evidence>
<dbReference type="AlphaFoldDB" id="A0A8T1ARW4"/>
<comment type="caution">
    <text evidence="2">The sequence shown here is derived from an EMBL/GenBank/DDBJ whole genome shotgun (WGS) entry which is preliminary data.</text>
</comment>
<evidence type="ECO:0000313" key="3">
    <source>
        <dbReference type="Proteomes" id="UP000774804"/>
    </source>
</evidence>
<proteinExistence type="predicted"/>
<gene>
    <name evidence="2" type="ORF">PC115_g19979</name>
</gene>
<name>A0A8T1ARW4_9STRA</name>
<dbReference type="VEuPathDB" id="FungiDB:PC110_g21336"/>
<feature type="compositionally biased region" description="Low complexity" evidence="1">
    <location>
        <begin position="93"/>
        <end position="112"/>
    </location>
</feature>
<sequence>MLATLDASPASDIPEACEWLMFKDMYRPVEEDDEFSDDESTKKKKTETPVLASVDALVQPLQSFMQQQQQLQEQMTRNRWQGSRSPMNRASMVAAVTASSSSGNGGTAQSNNRPFRGISMGDDSRTQDGVPDEVHAVWTNGSHPFRV</sequence>